<protein>
    <recommendedName>
        <fullName evidence="8">Coactosin-like protein</fullName>
    </recommendedName>
</protein>
<keyword evidence="3" id="KW-0009">Actin-binding</keyword>
<dbReference type="PANTHER" id="PTHR10829:SF29">
    <property type="entry name" value="COACTOSIN-LIKE PROTEIN"/>
    <property type="match status" value="1"/>
</dbReference>
<dbReference type="Proteomes" id="UP000322000">
    <property type="component" value="Chromosome 5"/>
</dbReference>
<evidence type="ECO:0000256" key="7">
    <source>
        <dbReference type="ARBA" id="ARBA00062335"/>
    </source>
</evidence>
<feature type="domain" description="ADF-H" evidence="10">
    <location>
        <begin position="134"/>
        <end position="262"/>
    </location>
</feature>
<dbReference type="Pfam" id="PF00241">
    <property type="entry name" value="Cofilin_ADF"/>
    <property type="match status" value="1"/>
</dbReference>
<organism evidence="11 12">
    <name type="scientific">Trichoplusia ni</name>
    <name type="common">Cabbage looper</name>
    <dbReference type="NCBI Taxonomy" id="7111"/>
    <lineage>
        <taxon>Eukaryota</taxon>
        <taxon>Metazoa</taxon>
        <taxon>Ecdysozoa</taxon>
        <taxon>Arthropoda</taxon>
        <taxon>Hexapoda</taxon>
        <taxon>Insecta</taxon>
        <taxon>Pterygota</taxon>
        <taxon>Neoptera</taxon>
        <taxon>Endopterygota</taxon>
        <taxon>Lepidoptera</taxon>
        <taxon>Glossata</taxon>
        <taxon>Ditrysia</taxon>
        <taxon>Noctuoidea</taxon>
        <taxon>Noctuidae</taxon>
        <taxon>Plusiinae</taxon>
        <taxon>Trichoplusia</taxon>
    </lineage>
</organism>
<dbReference type="FunCoup" id="A0A7E5VJU5">
    <property type="interactions" value="526"/>
</dbReference>
<dbReference type="SUPFAM" id="SSF55753">
    <property type="entry name" value="Actin depolymerizing proteins"/>
    <property type="match status" value="1"/>
</dbReference>
<evidence type="ECO:0000256" key="6">
    <source>
        <dbReference type="ARBA" id="ARBA00058385"/>
    </source>
</evidence>
<evidence type="ECO:0000313" key="12">
    <source>
        <dbReference type="RefSeq" id="XP_026728603.1"/>
    </source>
</evidence>
<comment type="function">
    <text evidence="6">Binds to F-actin in a calcium-independent manner. Has no direct effect on actin depolymerization. Acts as a chaperone for ALOX5 (5LO), influencing both its stability and activity in leukotrienes synthesis.</text>
</comment>
<dbReference type="KEGG" id="tnl:113494460"/>
<name>A0A7E5VJU5_TRINI</name>
<comment type="similarity">
    <text evidence="5">Belongs to the actin-binding proteins ADF family. Coactosin subfamily.</text>
</comment>
<dbReference type="GO" id="GO:0030833">
    <property type="term" value="P:regulation of actin filament polymerization"/>
    <property type="evidence" value="ECO:0007669"/>
    <property type="project" value="TreeGrafter"/>
</dbReference>
<feature type="coiled-coil region" evidence="9">
    <location>
        <begin position="58"/>
        <end position="85"/>
    </location>
</feature>
<dbReference type="AlphaFoldDB" id="A0A7E5VJU5"/>
<dbReference type="FunFam" id="3.40.20.10:FF:000018">
    <property type="entry name" value="Coactosin-like 1"/>
    <property type="match status" value="1"/>
</dbReference>
<proteinExistence type="inferred from homology"/>
<dbReference type="GO" id="GO:0030427">
    <property type="term" value="C:site of polarized growth"/>
    <property type="evidence" value="ECO:0007669"/>
    <property type="project" value="TreeGrafter"/>
</dbReference>
<comment type="subcellular location">
    <subcellularLocation>
        <location evidence="1">Cytoplasm</location>
        <location evidence="1">Cytoskeleton</location>
    </subcellularLocation>
</comment>
<evidence type="ECO:0000256" key="3">
    <source>
        <dbReference type="ARBA" id="ARBA00023203"/>
    </source>
</evidence>
<dbReference type="OrthoDB" id="20822at2759"/>
<reference evidence="12" key="1">
    <citation type="submission" date="2025-08" db="UniProtKB">
        <authorList>
            <consortium name="RefSeq"/>
        </authorList>
    </citation>
    <scope>IDENTIFICATION</scope>
</reference>
<dbReference type="CDD" id="cd11282">
    <property type="entry name" value="ADF_coactosin_like"/>
    <property type="match status" value="1"/>
</dbReference>
<dbReference type="GO" id="GO:0030864">
    <property type="term" value="C:cortical actin cytoskeleton"/>
    <property type="evidence" value="ECO:0007669"/>
    <property type="project" value="TreeGrafter"/>
</dbReference>
<evidence type="ECO:0000256" key="5">
    <source>
        <dbReference type="ARBA" id="ARBA00038052"/>
    </source>
</evidence>
<evidence type="ECO:0000256" key="2">
    <source>
        <dbReference type="ARBA" id="ARBA00022490"/>
    </source>
</evidence>
<dbReference type="InterPro" id="IPR002108">
    <property type="entry name" value="ADF-H"/>
</dbReference>
<evidence type="ECO:0000256" key="1">
    <source>
        <dbReference type="ARBA" id="ARBA00004245"/>
    </source>
</evidence>
<keyword evidence="4" id="KW-0206">Cytoskeleton</keyword>
<accession>A0A7E5VJU5</accession>
<evidence type="ECO:0000256" key="4">
    <source>
        <dbReference type="ARBA" id="ARBA00023212"/>
    </source>
</evidence>
<evidence type="ECO:0000313" key="11">
    <source>
        <dbReference type="Proteomes" id="UP000322000"/>
    </source>
</evidence>
<evidence type="ECO:0000256" key="9">
    <source>
        <dbReference type="SAM" id="Coils"/>
    </source>
</evidence>
<keyword evidence="11" id="KW-1185">Reference proteome</keyword>
<dbReference type="InParanoid" id="A0A7E5VJU5"/>
<dbReference type="GO" id="GO:0005884">
    <property type="term" value="C:actin filament"/>
    <property type="evidence" value="ECO:0007669"/>
    <property type="project" value="TreeGrafter"/>
</dbReference>
<dbReference type="RefSeq" id="XP_026728603.1">
    <property type="nucleotide sequence ID" value="XM_026872802.1"/>
</dbReference>
<gene>
    <name evidence="12" type="primary">LOC113494460</name>
</gene>
<sequence>MDGEETTHVEGSYTILQDHINKLTENQTNIISKFEVLTKNVDELKKILAQFSYKIVALEEVALDRRTLKTEIKVLKNRIDELYAIVKEGKEDDSCPSDDVQDIESCHSGFSCSSKVLSVVLCGKVDRNVKVTMTTGLDRDTIRAAYEDVRSDTTPTEWAVFKFDGARIVCSARGSDFTEFRTQFSDDDRAFGYLRLQMGDEMSKRKKFLFVTWVGPNVSVINRAKMSTDKAIIKDIISNFAVELQLENQSEIDIDQFKDALNRAGGANYGTGVRDL</sequence>
<evidence type="ECO:0000259" key="10">
    <source>
        <dbReference type="PROSITE" id="PS51263"/>
    </source>
</evidence>
<dbReference type="PANTHER" id="PTHR10829">
    <property type="entry name" value="CORTACTIN AND DREBRIN"/>
    <property type="match status" value="1"/>
</dbReference>
<dbReference type="GO" id="GO:0051015">
    <property type="term" value="F:actin filament binding"/>
    <property type="evidence" value="ECO:0007669"/>
    <property type="project" value="TreeGrafter"/>
</dbReference>
<keyword evidence="9" id="KW-0175">Coiled coil</keyword>
<comment type="subunit">
    <text evidence="7">Interacts with 5-lipoxygenase (ALOX5/5LO) in a calcium-independent manner. Binds to F-actin with a stoichiometry of 1:2.</text>
</comment>
<dbReference type="Gene3D" id="3.40.20.10">
    <property type="entry name" value="Severin"/>
    <property type="match status" value="1"/>
</dbReference>
<dbReference type="SMART" id="SM00102">
    <property type="entry name" value="ADF"/>
    <property type="match status" value="1"/>
</dbReference>
<keyword evidence="2" id="KW-0963">Cytoplasm</keyword>
<dbReference type="InterPro" id="IPR029006">
    <property type="entry name" value="ADF-H/Gelsolin-like_dom_sf"/>
</dbReference>
<dbReference type="GeneID" id="113494460"/>
<dbReference type="PROSITE" id="PS51263">
    <property type="entry name" value="ADF_H"/>
    <property type="match status" value="1"/>
</dbReference>
<evidence type="ECO:0000256" key="8">
    <source>
        <dbReference type="ARBA" id="ARBA00068121"/>
    </source>
</evidence>